<sequence length="597" mass="69169">MKKRFVVGLSILMLVFVGFSHQEVIAAGSNKTVTVKEKPQGSYISDGSYVQVTKKNYQMWQSFNWKKRDNSTRFYGKTFKAKGHYKHRNGETYYSLYDYKDNWYGYLNSKATKKIKAQGNYISDGRYVKITKNNYDMWQNFSWKRKNKTTTVYGKTFKARGRYEHFNGSTYYSLYDNNGKWYGYLNAQATKGSKPEGSYISDGRRVEIISKNYDIWQNFNWKKRDTTKKYDKKILNARGRYEHFNGSTYYSLYDDKDKWIGYLNAKATRGAKEVIERRDVTVKVDQTGKKITETTGYVFISKTQPVLTVTREKSKTIHTYTVTESYRKVANKDIEKTVNVDQDGQLITEPISEYDLVSEGEVVKTIEKMSNGDTTTTYTKTNIYRSKDPIIKNILKNNDPRVMEVANQVGVNNTRVSIRQAEVLSRIELNNKVAEIFTDMVNQERRLYKKPMIQVTKDEKAKKEIAMRAVEVMYQFSHTAPSNMKPDEQYWLERSPGETEMGFGTENISEAYIVKSIESQSSDNLARDVAKGMFSQYIESERKSAHSDEPYSNENGHYRNIIMTDHSDIVVAVYLVDNGYSYHVSTAVATGTSFIEP</sequence>
<proteinExistence type="predicted"/>
<comment type="caution">
    <text evidence="2">The sequence shown here is derived from an EMBL/GenBank/DDBJ whole genome shotgun (WGS) entry which is preliminary data.</text>
</comment>
<organism evidence="2 3">
    <name type="scientific">Vagococcus carniphilus</name>
    <dbReference type="NCBI Taxonomy" id="218144"/>
    <lineage>
        <taxon>Bacteria</taxon>
        <taxon>Bacillati</taxon>
        <taxon>Bacillota</taxon>
        <taxon>Bacilli</taxon>
        <taxon>Lactobacillales</taxon>
        <taxon>Enterococcaceae</taxon>
        <taxon>Vagococcus</taxon>
    </lineage>
</organism>
<keyword evidence="1" id="KW-0732">Signal</keyword>
<dbReference type="GeneID" id="95579452"/>
<reference evidence="2 3" key="1">
    <citation type="submission" date="2017-05" db="EMBL/GenBank/DDBJ databases">
        <title>Vagococcus spp. assemblies.</title>
        <authorList>
            <person name="Gulvik C.A."/>
        </authorList>
    </citation>
    <scope>NUCLEOTIDE SEQUENCE [LARGE SCALE GENOMIC DNA]</scope>
    <source>
        <strain evidence="2 3">SS1714</strain>
    </source>
</reference>
<dbReference type="OrthoDB" id="2173042at2"/>
<protein>
    <recommendedName>
        <fullName evidence="4">SCP domain-containing protein</fullName>
    </recommendedName>
</protein>
<gene>
    <name evidence="2" type="ORF">CBF28_12295</name>
</gene>
<dbReference type="Proteomes" id="UP000288028">
    <property type="component" value="Unassembled WGS sequence"/>
</dbReference>
<feature type="signal peptide" evidence="1">
    <location>
        <begin position="1"/>
        <end position="26"/>
    </location>
</feature>
<dbReference type="EMBL" id="NGKB01000014">
    <property type="protein sequence ID" value="RSU11355.1"/>
    <property type="molecule type" value="Genomic_DNA"/>
</dbReference>
<dbReference type="AlphaFoldDB" id="A0A430ATH4"/>
<accession>A0A430ATH4</accession>
<name>A0A430ATH4_9ENTE</name>
<evidence type="ECO:0000313" key="2">
    <source>
        <dbReference type="EMBL" id="RSU11355.1"/>
    </source>
</evidence>
<feature type="chain" id="PRO_5019249511" description="SCP domain-containing protein" evidence="1">
    <location>
        <begin position="27"/>
        <end position="597"/>
    </location>
</feature>
<evidence type="ECO:0008006" key="4">
    <source>
        <dbReference type="Google" id="ProtNLM"/>
    </source>
</evidence>
<dbReference type="RefSeq" id="WP_126795704.1">
    <property type="nucleotide sequence ID" value="NZ_CP060720.1"/>
</dbReference>
<keyword evidence="3" id="KW-1185">Reference proteome</keyword>
<evidence type="ECO:0000256" key="1">
    <source>
        <dbReference type="SAM" id="SignalP"/>
    </source>
</evidence>
<evidence type="ECO:0000313" key="3">
    <source>
        <dbReference type="Proteomes" id="UP000288028"/>
    </source>
</evidence>